<dbReference type="AlphaFoldDB" id="A0A413RL37"/>
<keyword evidence="4" id="KW-1185">Reference proteome</keyword>
<comment type="caution">
    <text evidence="3">The sequence shown here is derived from an EMBL/GenBank/DDBJ whole genome shotgun (WGS) entry which is preliminary data.</text>
</comment>
<dbReference type="InterPro" id="IPR016410">
    <property type="entry name" value="Phage_imm"/>
</dbReference>
<name>A0A413RL37_9CELL</name>
<proteinExistence type="predicted"/>
<accession>A0A413RL37</accession>
<protein>
    <submittedName>
        <fullName evidence="3">Superinfection immunity protein</fullName>
    </submittedName>
</protein>
<dbReference type="Pfam" id="PF10708">
    <property type="entry name" value="DUF2510"/>
    <property type="match status" value="1"/>
</dbReference>
<evidence type="ECO:0000313" key="4">
    <source>
        <dbReference type="Proteomes" id="UP000283374"/>
    </source>
</evidence>
<feature type="domain" description="DUF2510" evidence="2">
    <location>
        <begin position="173"/>
        <end position="198"/>
    </location>
</feature>
<dbReference type="Proteomes" id="UP000283374">
    <property type="component" value="Unassembled WGS sequence"/>
</dbReference>
<evidence type="ECO:0000256" key="1">
    <source>
        <dbReference type="SAM" id="Phobius"/>
    </source>
</evidence>
<feature type="transmembrane region" description="Helical" evidence="1">
    <location>
        <begin position="83"/>
        <end position="104"/>
    </location>
</feature>
<reference evidence="3 4" key="1">
    <citation type="submission" date="2018-08" db="EMBL/GenBank/DDBJ databases">
        <title>Cellulomonas rhizosphaerae sp. nov., a novel actinomycete isolated from soil.</title>
        <authorList>
            <person name="Tian Y."/>
        </authorList>
    </citation>
    <scope>NUCLEOTIDE SEQUENCE [LARGE SCALE GENOMIC DNA]</scope>
    <source>
        <strain evidence="3 4">NEAU-TCZ24</strain>
    </source>
</reference>
<sequence length="198" mass="20536">MSQDDTAPIDLTKADPVTRPIPVVTGRAVAPAAQPFPAGQPVGAAQPGYGVVAPPAAGWGPQPTATAWADPQVQTDQRPASTAVLVIAWVAAAFSVGYMLPWAIAASRGRSNQAAIGVLNLFLGWSFVGWVAALVMACQAHSVRVFAPVNVMVATQYVAPGYGPSQQPQPAPAGWYASPAGQGQEYWDGRAWTGHRAP</sequence>
<dbReference type="Pfam" id="PF14373">
    <property type="entry name" value="Imm_superinfect"/>
    <property type="match status" value="1"/>
</dbReference>
<keyword evidence="1" id="KW-0812">Transmembrane</keyword>
<gene>
    <name evidence="3" type="ORF">D1825_10145</name>
</gene>
<dbReference type="InterPro" id="IPR018929">
    <property type="entry name" value="DUF2510"/>
</dbReference>
<dbReference type="EMBL" id="QWKP01000195">
    <property type="protein sequence ID" value="RHA40485.1"/>
    <property type="molecule type" value="Genomic_DNA"/>
</dbReference>
<keyword evidence="1" id="KW-1133">Transmembrane helix</keyword>
<feature type="transmembrane region" description="Helical" evidence="1">
    <location>
        <begin position="116"/>
        <end position="137"/>
    </location>
</feature>
<organism evidence="3 4">
    <name type="scientific">Cellulomonas rhizosphaerae</name>
    <dbReference type="NCBI Taxonomy" id="2293719"/>
    <lineage>
        <taxon>Bacteria</taxon>
        <taxon>Bacillati</taxon>
        <taxon>Actinomycetota</taxon>
        <taxon>Actinomycetes</taxon>
        <taxon>Micrococcales</taxon>
        <taxon>Cellulomonadaceae</taxon>
        <taxon>Cellulomonas</taxon>
    </lineage>
</organism>
<evidence type="ECO:0000259" key="2">
    <source>
        <dbReference type="Pfam" id="PF10708"/>
    </source>
</evidence>
<dbReference type="RefSeq" id="WP_118767306.1">
    <property type="nucleotide sequence ID" value="NZ_QWKP01000195.1"/>
</dbReference>
<evidence type="ECO:0000313" key="3">
    <source>
        <dbReference type="EMBL" id="RHA40485.1"/>
    </source>
</evidence>
<keyword evidence="1" id="KW-0472">Membrane</keyword>